<evidence type="ECO:0000313" key="2">
    <source>
        <dbReference type="Proteomes" id="UP000324832"/>
    </source>
</evidence>
<name>A0A5E4QWT7_9NEOP</name>
<proteinExistence type="predicted"/>
<evidence type="ECO:0000313" key="1">
    <source>
        <dbReference type="EMBL" id="VVD02470.1"/>
    </source>
</evidence>
<dbReference type="Proteomes" id="UP000324832">
    <property type="component" value="Unassembled WGS sequence"/>
</dbReference>
<organism evidence="1 2">
    <name type="scientific">Leptidea sinapis</name>
    <dbReference type="NCBI Taxonomy" id="189913"/>
    <lineage>
        <taxon>Eukaryota</taxon>
        <taxon>Metazoa</taxon>
        <taxon>Ecdysozoa</taxon>
        <taxon>Arthropoda</taxon>
        <taxon>Hexapoda</taxon>
        <taxon>Insecta</taxon>
        <taxon>Pterygota</taxon>
        <taxon>Neoptera</taxon>
        <taxon>Endopterygota</taxon>
        <taxon>Lepidoptera</taxon>
        <taxon>Glossata</taxon>
        <taxon>Ditrysia</taxon>
        <taxon>Papilionoidea</taxon>
        <taxon>Pieridae</taxon>
        <taxon>Dismorphiinae</taxon>
        <taxon>Leptidea</taxon>
    </lineage>
</organism>
<gene>
    <name evidence="1" type="ORF">LSINAPIS_LOCUS12680</name>
</gene>
<dbReference type="EMBL" id="FZQP02006110">
    <property type="protein sequence ID" value="VVD02470.1"/>
    <property type="molecule type" value="Genomic_DNA"/>
</dbReference>
<keyword evidence="2" id="KW-1185">Reference proteome</keyword>
<sequence>MKHQRRHDQSSVENYLCFYNSYFLVFNIDRDCSILGDFIARKIVLLFTYHSSISGLTHNIVLLSVIQGVRSKVFRVLRMILDFFEIEHFNVFSINVVILTENLIRIPFNITFTRSPVIIQIVFTFSNKMYYPNMNFTSKLKI</sequence>
<dbReference type="AlphaFoldDB" id="A0A5E4QWT7"/>
<protein>
    <submittedName>
        <fullName evidence="1">Uncharacterized protein</fullName>
    </submittedName>
</protein>
<accession>A0A5E4QWT7</accession>
<reference evidence="1 2" key="1">
    <citation type="submission" date="2017-07" db="EMBL/GenBank/DDBJ databases">
        <authorList>
            <person name="Talla V."/>
            <person name="Backstrom N."/>
        </authorList>
    </citation>
    <scope>NUCLEOTIDE SEQUENCE [LARGE SCALE GENOMIC DNA]</scope>
</reference>